<accession>A0ABS4JHH6</accession>
<comment type="caution">
    <text evidence="1">The sequence shown here is derived from an EMBL/GenBank/DDBJ whole genome shotgun (WGS) entry which is preliminary data.</text>
</comment>
<proteinExistence type="predicted"/>
<dbReference type="RefSeq" id="WP_209862067.1">
    <property type="nucleotide sequence ID" value="NZ_JAGGLD010000003.1"/>
</dbReference>
<reference evidence="1 2" key="1">
    <citation type="submission" date="2021-03" db="EMBL/GenBank/DDBJ databases">
        <title>Genomic Encyclopedia of Type Strains, Phase IV (KMG-IV): sequencing the most valuable type-strain genomes for metagenomic binning, comparative biology and taxonomic classification.</title>
        <authorList>
            <person name="Goeker M."/>
        </authorList>
    </citation>
    <scope>NUCLEOTIDE SEQUENCE [LARGE SCALE GENOMIC DNA]</scope>
    <source>
        <strain evidence="1 2">DSM 26806</strain>
    </source>
</reference>
<name>A0ABS4JHH6_9BACL</name>
<organism evidence="1 2">
    <name type="scientific">Paenibacillus shirakamiensis</name>
    <dbReference type="NCBI Taxonomy" id="1265935"/>
    <lineage>
        <taxon>Bacteria</taxon>
        <taxon>Bacillati</taxon>
        <taxon>Bacillota</taxon>
        <taxon>Bacilli</taxon>
        <taxon>Bacillales</taxon>
        <taxon>Paenibacillaceae</taxon>
        <taxon>Paenibacillus</taxon>
    </lineage>
</organism>
<dbReference type="InterPro" id="IPR015943">
    <property type="entry name" value="WD40/YVTN_repeat-like_dom_sf"/>
</dbReference>
<sequence length="408" mass="43561">MAVNITAGLPGNHFEPSIAVNSVLSNNMCVVYVDDSLGTARVGVATSSNSGQTWTTQILPQPSGYMSGEAPTVDYTFPNTFIVAVHVYNDFNDGTIVSYTSFNNGVNFNPPVIVERGYGTIVHNDEPFIAVDRSPGSPYLGNAYVSYTPLFNYSAIFFQRSLDAGATWINTERLSDPRGFHDRAAIAVGLSGEVYSGYVLTGPTNPAANLRISYDGGASFQPSVQHESILISTVVPAQSPLPVPGYGFRVQTNLTLGADISSGLGSGNVYAAWNDFRNGYAEILLCTSPDGQLWSKPMSITGAPPGTQNFFPSITVSPSTGTVRIIYYTNQVNGFLLDVFVSESFNGGRSFTSRRLSDFSFNPNGNSPVPLDLIGDYITAATSLPDTLAAVWNAATPATGNEDIYFST</sequence>
<dbReference type="SUPFAM" id="SSF110296">
    <property type="entry name" value="Oligoxyloglucan reducing end-specific cellobiohydrolase"/>
    <property type="match status" value="1"/>
</dbReference>
<dbReference type="Gene3D" id="2.130.10.10">
    <property type="entry name" value="YVTN repeat-like/Quinoprotein amine dehydrogenase"/>
    <property type="match status" value="1"/>
</dbReference>
<keyword evidence="2" id="KW-1185">Reference proteome</keyword>
<gene>
    <name evidence="1" type="ORF">J2Z69_002220</name>
</gene>
<evidence type="ECO:0000313" key="1">
    <source>
        <dbReference type="EMBL" id="MBP2001177.1"/>
    </source>
</evidence>
<protein>
    <recommendedName>
        <fullName evidence="3">Exo-alpha-sialidase</fullName>
    </recommendedName>
</protein>
<dbReference type="EMBL" id="JAGGLD010000003">
    <property type="protein sequence ID" value="MBP2001177.1"/>
    <property type="molecule type" value="Genomic_DNA"/>
</dbReference>
<evidence type="ECO:0000313" key="2">
    <source>
        <dbReference type="Proteomes" id="UP001519288"/>
    </source>
</evidence>
<dbReference type="Proteomes" id="UP001519288">
    <property type="component" value="Unassembled WGS sequence"/>
</dbReference>
<evidence type="ECO:0008006" key="3">
    <source>
        <dbReference type="Google" id="ProtNLM"/>
    </source>
</evidence>